<name>A0A6J4S7C2_9ACTN</name>
<organism evidence="2">
    <name type="scientific">uncultured Solirubrobacteraceae bacterium</name>
    <dbReference type="NCBI Taxonomy" id="1162706"/>
    <lineage>
        <taxon>Bacteria</taxon>
        <taxon>Bacillati</taxon>
        <taxon>Actinomycetota</taxon>
        <taxon>Thermoleophilia</taxon>
        <taxon>Solirubrobacterales</taxon>
        <taxon>Solirubrobacteraceae</taxon>
        <taxon>environmental samples</taxon>
    </lineage>
</organism>
<proteinExistence type="predicted"/>
<protein>
    <submittedName>
        <fullName evidence="2">Uncharacterized protein</fullName>
    </submittedName>
</protein>
<evidence type="ECO:0000313" key="2">
    <source>
        <dbReference type="EMBL" id="CAA9487157.1"/>
    </source>
</evidence>
<reference evidence="2" key="1">
    <citation type="submission" date="2020-02" db="EMBL/GenBank/DDBJ databases">
        <authorList>
            <person name="Meier V. D."/>
        </authorList>
    </citation>
    <scope>NUCLEOTIDE SEQUENCE</scope>
    <source>
        <strain evidence="2">AVDCRST_MAG65</strain>
    </source>
</reference>
<evidence type="ECO:0000256" key="1">
    <source>
        <dbReference type="SAM" id="MobiDB-lite"/>
    </source>
</evidence>
<feature type="region of interest" description="Disordered" evidence="1">
    <location>
        <begin position="1"/>
        <end position="45"/>
    </location>
</feature>
<dbReference type="AlphaFoldDB" id="A0A6J4S7C2"/>
<dbReference type="EMBL" id="CADCVL010000328">
    <property type="protein sequence ID" value="CAA9487157.1"/>
    <property type="molecule type" value="Genomic_DNA"/>
</dbReference>
<sequence>MGLLSPASDDARPTLVGQGVPRPGPREPATGEVGHTRKRETESAA</sequence>
<accession>A0A6J4S7C2</accession>
<gene>
    <name evidence="2" type="ORF">AVDCRST_MAG65-1803</name>
</gene>